<comment type="caution">
    <text evidence="2">The sequence shown here is derived from an EMBL/GenBank/DDBJ whole genome shotgun (WGS) entry which is preliminary data.</text>
</comment>
<name>A0A699KS87_TANCI</name>
<evidence type="ECO:0000256" key="1">
    <source>
        <dbReference type="SAM" id="MobiDB-lite"/>
    </source>
</evidence>
<organism evidence="2">
    <name type="scientific">Tanacetum cinerariifolium</name>
    <name type="common">Dalmatian daisy</name>
    <name type="synonym">Chrysanthemum cinerariifolium</name>
    <dbReference type="NCBI Taxonomy" id="118510"/>
    <lineage>
        <taxon>Eukaryota</taxon>
        <taxon>Viridiplantae</taxon>
        <taxon>Streptophyta</taxon>
        <taxon>Embryophyta</taxon>
        <taxon>Tracheophyta</taxon>
        <taxon>Spermatophyta</taxon>
        <taxon>Magnoliopsida</taxon>
        <taxon>eudicotyledons</taxon>
        <taxon>Gunneridae</taxon>
        <taxon>Pentapetalae</taxon>
        <taxon>asterids</taxon>
        <taxon>campanulids</taxon>
        <taxon>Asterales</taxon>
        <taxon>Asteraceae</taxon>
        <taxon>Asteroideae</taxon>
        <taxon>Anthemideae</taxon>
        <taxon>Anthemidinae</taxon>
        <taxon>Tanacetum</taxon>
    </lineage>
</organism>
<feature type="region of interest" description="Disordered" evidence="1">
    <location>
        <begin position="19"/>
        <end position="160"/>
    </location>
</feature>
<dbReference type="EMBL" id="BKCJ010537570">
    <property type="protein sequence ID" value="GFB03256.1"/>
    <property type="molecule type" value="Genomic_DNA"/>
</dbReference>
<protein>
    <submittedName>
        <fullName evidence="2">Uncharacterized protein</fullName>
    </submittedName>
</protein>
<gene>
    <name evidence="2" type="ORF">Tci_675227</name>
</gene>
<sequence length="160" mass="17037">MWESDSYKSHEDHMQLFEALEKSINHDNSEELVHDLAEAQKKKGHESPKTPPGSPSHQPPPPPPPAGPSRTSGAPRASGSQVTPPPPPPTSTNQDNPSKGSAAPSPTKTAATTEHQAWSTSDVTLKPLVSLTLKDLDMDEAMGPDEQAQLSDEEDIGSAH</sequence>
<reference evidence="2" key="1">
    <citation type="journal article" date="2019" name="Sci. Rep.">
        <title>Draft genome of Tanacetum cinerariifolium, the natural source of mosquito coil.</title>
        <authorList>
            <person name="Yamashiro T."/>
            <person name="Shiraishi A."/>
            <person name="Satake H."/>
            <person name="Nakayama K."/>
        </authorList>
    </citation>
    <scope>NUCLEOTIDE SEQUENCE</scope>
</reference>
<accession>A0A699KS87</accession>
<feature type="compositionally biased region" description="Pro residues" evidence="1">
    <location>
        <begin position="49"/>
        <end position="67"/>
    </location>
</feature>
<feature type="non-terminal residue" evidence="2">
    <location>
        <position position="160"/>
    </location>
</feature>
<dbReference type="AlphaFoldDB" id="A0A699KS87"/>
<feature type="compositionally biased region" description="Acidic residues" evidence="1">
    <location>
        <begin position="151"/>
        <end position="160"/>
    </location>
</feature>
<feature type="compositionally biased region" description="Low complexity" evidence="1">
    <location>
        <begin position="101"/>
        <end position="113"/>
    </location>
</feature>
<feature type="compositionally biased region" description="Basic and acidic residues" evidence="1">
    <location>
        <begin position="19"/>
        <end position="48"/>
    </location>
</feature>
<proteinExistence type="predicted"/>
<evidence type="ECO:0000313" key="2">
    <source>
        <dbReference type="EMBL" id="GFB03256.1"/>
    </source>
</evidence>
<feature type="compositionally biased region" description="Polar residues" evidence="1">
    <location>
        <begin position="114"/>
        <end position="123"/>
    </location>
</feature>